<dbReference type="RefSeq" id="WP_068732262.1">
    <property type="nucleotide sequence ID" value="NZ_LVYV01000009.1"/>
</dbReference>
<accession>A0A163ZNF3</accession>
<feature type="chain" id="PRO_5007848413" evidence="1">
    <location>
        <begin position="20"/>
        <end position="116"/>
    </location>
</feature>
<dbReference type="Proteomes" id="UP000076574">
    <property type="component" value="Unassembled WGS sequence"/>
</dbReference>
<evidence type="ECO:0000256" key="1">
    <source>
        <dbReference type="SAM" id="SignalP"/>
    </source>
</evidence>
<gene>
    <name evidence="2" type="ORF">A4A58_26535</name>
</gene>
<evidence type="ECO:0000313" key="2">
    <source>
        <dbReference type="EMBL" id="KZD23675.1"/>
    </source>
</evidence>
<dbReference type="EMBL" id="LVYV01000009">
    <property type="protein sequence ID" value="KZD23675.1"/>
    <property type="molecule type" value="Genomic_DNA"/>
</dbReference>
<sequence>MKSYLALLTLLALTSATHAGEIRRGASMQVKPDSIWFEDRANLARWQALKKAGDSKALASYQDGLLQAREAWQFTRPLTVRIRGFEPKAHLVDVEMQTEGRLQGSTWALDTSALLQ</sequence>
<protein>
    <submittedName>
        <fullName evidence="2">Uncharacterized protein</fullName>
    </submittedName>
</protein>
<reference evidence="2 3" key="1">
    <citation type="submission" date="2016-03" db="EMBL/GenBank/DDBJ databases">
        <title>Microsymbionts genomes from the relict species Vavilovia formosa (Stev.) Fed.</title>
        <authorList>
            <person name="Kopat V."/>
            <person name="Chirak E."/>
            <person name="Kimeklis A."/>
            <person name="Andronov E."/>
        </authorList>
    </citation>
    <scope>NUCLEOTIDE SEQUENCE [LARGE SCALE GENOMIC DNA]</scope>
    <source>
        <strain evidence="2 3">Vaf07</strain>
    </source>
</reference>
<feature type="signal peptide" evidence="1">
    <location>
        <begin position="1"/>
        <end position="19"/>
    </location>
</feature>
<keyword evidence="3" id="KW-1185">Reference proteome</keyword>
<keyword evidence="1" id="KW-0732">Signal</keyword>
<name>A0A163ZNF3_9BRAD</name>
<comment type="caution">
    <text evidence="2">The sequence shown here is derived from an EMBL/GenBank/DDBJ whole genome shotgun (WGS) entry which is preliminary data.</text>
</comment>
<proteinExistence type="predicted"/>
<organism evidence="2 3">
    <name type="scientific">Tardiphaga robiniae</name>
    <dbReference type="NCBI Taxonomy" id="943830"/>
    <lineage>
        <taxon>Bacteria</taxon>
        <taxon>Pseudomonadati</taxon>
        <taxon>Pseudomonadota</taxon>
        <taxon>Alphaproteobacteria</taxon>
        <taxon>Hyphomicrobiales</taxon>
        <taxon>Nitrobacteraceae</taxon>
        <taxon>Tardiphaga</taxon>
    </lineage>
</organism>
<evidence type="ECO:0000313" key="3">
    <source>
        <dbReference type="Proteomes" id="UP000076574"/>
    </source>
</evidence>
<dbReference type="OrthoDB" id="8265508at2"/>
<dbReference type="AlphaFoldDB" id="A0A163ZNF3"/>